<protein>
    <recommendedName>
        <fullName evidence="12">DNA-binding domain-containing protein</fullName>
    </recommendedName>
</protein>
<dbReference type="GO" id="GO:0008270">
    <property type="term" value="F:zinc ion binding"/>
    <property type="evidence" value="ECO:0007669"/>
    <property type="project" value="InterPro"/>
</dbReference>
<feature type="region of interest" description="Disordered" evidence="9">
    <location>
        <begin position="74"/>
        <end position="105"/>
    </location>
</feature>
<comment type="cofactor">
    <cofactor evidence="1">
        <name>Zn(2+)</name>
        <dbReference type="ChEBI" id="CHEBI:29105"/>
    </cofactor>
</comment>
<gene>
    <name evidence="10" type="ORF">PA7_19990</name>
</gene>
<keyword evidence="7" id="KW-0482">Metalloprotease</keyword>
<keyword evidence="11" id="KW-1185">Reference proteome</keyword>
<keyword evidence="5" id="KW-0378">Hydrolase</keyword>
<evidence type="ECO:0000256" key="2">
    <source>
        <dbReference type="ARBA" id="ARBA00022670"/>
    </source>
</evidence>
<dbReference type="InterPro" id="IPR021158">
    <property type="entry name" value="Pept_M10A_Zn_BS"/>
</dbReference>
<sequence length="105" mass="11261">MRPPSVFANGPGSEITRLRALLRGRWRQARRAVMVLLSQHGMAAAEIGALLGCHPVTVRRWVGRFNAEGIAGLADRPRCGRPRLGGPGSPSGSPRCWPARGRGPC</sequence>
<evidence type="ECO:0008006" key="12">
    <source>
        <dbReference type="Google" id="ProtNLM"/>
    </source>
</evidence>
<keyword evidence="6" id="KW-0862">Zinc</keyword>
<evidence type="ECO:0000256" key="3">
    <source>
        <dbReference type="ARBA" id="ARBA00022723"/>
    </source>
</evidence>
<comment type="caution">
    <text evidence="10">The sequence shown here is derived from an EMBL/GenBank/DDBJ whole genome shotgun (WGS) entry which is preliminary data.</text>
</comment>
<evidence type="ECO:0000256" key="7">
    <source>
        <dbReference type="ARBA" id="ARBA00023049"/>
    </source>
</evidence>
<keyword evidence="8" id="KW-0865">Zymogen</keyword>
<dbReference type="Proteomes" id="UP000321328">
    <property type="component" value="Unassembled WGS sequence"/>
</dbReference>
<dbReference type="GO" id="GO:0004222">
    <property type="term" value="F:metalloendopeptidase activity"/>
    <property type="evidence" value="ECO:0007669"/>
    <property type="project" value="InterPro"/>
</dbReference>
<evidence type="ECO:0000256" key="9">
    <source>
        <dbReference type="SAM" id="MobiDB-lite"/>
    </source>
</evidence>
<keyword evidence="3" id="KW-0479">Metal-binding</keyword>
<keyword evidence="2" id="KW-0645">Protease</keyword>
<dbReference type="Pfam" id="PF13551">
    <property type="entry name" value="HTH_29"/>
    <property type="match status" value="1"/>
</dbReference>
<dbReference type="GO" id="GO:0031012">
    <property type="term" value="C:extracellular matrix"/>
    <property type="evidence" value="ECO:0007669"/>
    <property type="project" value="InterPro"/>
</dbReference>
<reference evidence="10 11" key="1">
    <citation type="submission" date="2019-07" db="EMBL/GenBank/DDBJ databases">
        <title>Whole genome shotgun sequence of Pseudonocardia asaccharolytica NBRC 16224.</title>
        <authorList>
            <person name="Hosoyama A."/>
            <person name="Uohara A."/>
            <person name="Ohji S."/>
            <person name="Ichikawa N."/>
        </authorList>
    </citation>
    <scope>NUCLEOTIDE SEQUENCE [LARGE SCALE GENOMIC DNA]</scope>
    <source>
        <strain evidence="10 11">NBRC 16224</strain>
    </source>
</reference>
<organism evidence="10 11">
    <name type="scientific">Pseudonocardia asaccharolytica DSM 44247 = NBRC 16224</name>
    <dbReference type="NCBI Taxonomy" id="1123024"/>
    <lineage>
        <taxon>Bacteria</taxon>
        <taxon>Bacillati</taxon>
        <taxon>Actinomycetota</taxon>
        <taxon>Actinomycetes</taxon>
        <taxon>Pseudonocardiales</taxon>
        <taxon>Pseudonocardiaceae</taxon>
        <taxon>Pseudonocardia</taxon>
    </lineage>
</organism>
<evidence type="ECO:0000256" key="6">
    <source>
        <dbReference type="ARBA" id="ARBA00022833"/>
    </source>
</evidence>
<name>A0A511D042_9PSEU</name>
<dbReference type="AlphaFoldDB" id="A0A511D042"/>
<evidence type="ECO:0000256" key="1">
    <source>
        <dbReference type="ARBA" id="ARBA00001947"/>
    </source>
</evidence>
<evidence type="ECO:0000256" key="8">
    <source>
        <dbReference type="ARBA" id="ARBA00023145"/>
    </source>
</evidence>
<evidence type="ECO:0000313" key="11">
    <source>
        <dbReference type="Proteomes" id="UP000321328"/>
    </source>
</evidence>
<keyword evidence="4" id="KW-0732">Signal</keyword>
<evidence type="ECO:0000313" key="10">
    <source>
        <dbReference type="EMBL" id="GEL18162.1"/>
    </source>
</evidence>
<accession>A0A511D042</accession>
<dbReference type="InterPro" id="IPR009057">
    <property type="entry name" value="Homeodomain-like_sf"/>
</dbReference>
<dbReference type="SUPFAM" id="SSF46689">
    <property type="entry name" value="Homeodomain-like"/>
    <property type="match status" value="1"/>
</dbReference>
<dbReference type="PROSITE" id="PS00546">
    <property type="entry name" value="CYSTEINE_SWITCH"/>
    <property type="match status" value="1"/>
</dbReference>
<dbReference type="EMBL" id="BJVI01000016">
    <property type="protein sequence ID" value="GEL18162.1"/>
    <property type="molecule type" value="Genomic_DNA"/>
</dbReference>
<proteinExistence type="predicted"/>
<evidence type="ECO:0000256" key="4">
    <source>
        <dbReference type="ARBA" id="ARBA00022729"/>
    </source>
</evidence>
<dbReference type="GO" id="GO:0006508">
    <property type="term" value="P:proteolysis"/>
    <property type="evidence" value="ECO:0007669"/>
    <property type="project" value="UniProtKB-KW"/>
</dbReference>
<evidence type="ECO:0000256" key="5">
    <source>
        <dbReference type="ARBA" id="ARBA00022801"/>
    </source>
</evidence>